<feature type="region of interest" description="Disordered" evidence="1">
    <location>
        <begin position="101"/>
        <end position="122"/>
    </location>
</feature>
<dbReference type="EMBL" id="CP165628">
    <property type="protein sequence ID" value="XDU71536.1"/>
    <property type="molecule type" value="Genomic_DNA"/>
</dbReference>
<reference evidence="3" key="1">
    <citation type="submission" date="2024-07" db="EMBL/GenBank/DDBJ databases">
        <authorList>
            <person name="Biller S.J."/>
        </authorList>
    </citation>
    <scope>NUCLEOTIDE SEQUENCE</scope>
    <source>
        <strain evidence="3">WC2420</strain>
    </source>
</reference>
<protein>
    <recommendedName>
        <fullName evidence="2">SseL-like C-terminal domain-containing protein</fullName>
    </recommendedName>
</protein>
<accession>A0AB39VMX9</accession>
<gene>
    <name evidence="3" type="ORF">AB3G37_18650</name>
</gene>
<evidence type="ECO:0000313" key="3">
    <source>
        <dbReference type="EMBL" id="XDU71536.1"/>
    </source>
</evidence>
<feature type="domain" description="SseL-like C-terminal" evidence="2">
    <location>
        <begin position="489"/>
        <end position="677"/>
    </location>
</feature>
<proteinExistence type="predicted"/>
<feature type="region of interest" description="Disordered" evidence="1">
    <location>
        <begin position="160"/>
        <end position="210"/>
    </location>
</feature>
<dbReference type="RefSeq" id="WP_369788748.1">
    <property type="nucleotide sequence ID" value="NZ_CP165628.1"/>
</dbReference>
<feature type="region of interest" description="Disordered" evidence="1">
    <location>
        <begin position="1"/>
        <end position="54"/>
    </location>
</feature>
<dbReference type="InterPro" id="IPR054328">
    <property type="entry name" value="SseL-like_C"/>
</dbReference>
<evidence type="ECO:0000259" key="2">
    <source>
        <dbReference type="Pfam" id="PF22102"/>
    </source>
</evidence>
<dbReference type="InterPro" id="IPR038765">
    <property type="entry name" value="Papain-like_cys_pep_sf"/>
</dbReference>
<feature type="compositionally biased region" description="Low complexity" evidence="1">
    <location>
        <begin position="37"/>
        <end position="51"/>
    </location>
</feature>
<organism evidence="3">
    <name type="scientific">Rouxiella sp. WC2420</name>
    <dbReference type="NCBI Taxonomy" id="3234145"/>
    <lineage>
        <taxon>Bacteria</taxon>
        <taxon>Pseudomonadati</taxon>
        <taxon>Pseudomonadota</taxon>
        <taxon>Gammaproteobacteria</taxon>
        <taxon>Enterobacterales</taxon>
        <taxon>Yersiniaceae</taxon>
        <taxon>Rouxiella</taxon>
    </lineage>
</organism>
<name>A0AB39VMX9_9GAMM</name>
<feature type="compositionally biased region" description="Polar residues" evidence="1">
    <location>
        <begin position="166"/>
        <end position="176"/>
    </location>
</feature>
<dbReference type="Pfam" id="PF22102">
    <property type="entry name" value="ElaD-SseL-like_C"/>
    <property type="match status" value="1"/>
</dbReference>
<dbReference type="AlphaFoldDB" id="A0AB39VMX9"/>
<dbReference type="SUPFAM" id="SSF54001">
    <property type="entry name" value="Cysteine proteinases"/>
    <property type="match status" value="1"/>
</dbReference>
<sequence length="691" mass="76991">MKISYAHAQKLHEAEQSASRANTRERIQKYNSLCGVNSSNKTPNSNSTATTRSINADNVRTITPDPTRAPEPTNNLRKNIQQVMVSNPEVNPRLPNSNFFREAPTEFPSNTSLAESDDSALGSLPSSINENENLHLMRAPINSEIESLFDSSNENELSAVIDPFSDSPNENLSGNSDDYEIPNASPPPSYEEAMRSSQNVNENDAFDPLAPGNVYEEIPGLAESSNEHETLNVDELPIYEEVQSLMSFEAPDGSVFDEGPEILARPFNEQSIPDSEPLPDYDEQPDVANPAVNLPLTNTVSNLNSYQRHLARQENSSVSNLKLPDLEWLAMRNDPSSNDAIDMLFTYACGGLHINEVENTNINDKNAKRAESFLFNLFTGKKFCANQLEMQKTLEDKSLDLFELVEEQNKLHGDNIAEYWVIPTKLLIIAGFKLPYGDEDHRPNVSKKLNQNIAFNAIFENNAETVDPLAGDNASEARAENAANVADKELFLTNRYIHAAELDAFSKKLNADYPNSNMKFHEAREIKTTNSNGINEPIFDNLITSSFINVSARDFRANFAPILLNDHWYLFGTYYDQNGIKSALIFDSQAKVNSEQTKGYFDKLAEECGVIGDMPPISEELQGNVPNGCGVFVAKAMENLVAANNNNYALTLKNWTNAFELESEEYQQLFNRQGRAELINTLGDALVQQLN</sequence>
<evidence type="ECO:0000256" key="1">
    <source>
        <dbReference type="SAM" id="MobiDB-lite"/>
    </source>
</evidence>